<dbReference type="InterPro" id="IPR013320">
    <property type="entry name" value="ConA-like_dom_sf"/>
</dbReference>
<dbReference type="Proteomes" id="UP000189670">
    <property type="component" value="Unassembled WGS sequence"/>
</dbReference>
<proteinExistence type="predicted"/>
<feature type="non-terminal residue" evidence="1">
    <location>
        <position position="173"/>
    </location>
</feature>
<feature type="non-terminal residue" evidence="1">
    <location>
        <position position="1"/>
    </location>
</feature>
<dbReference type="Gene3D" id="2.60.120.200">
    <property type="match status" value="1"/>
</dbReference>
<dbReference type="Pfam" id="PF13385">
    <property type="entry name" value="Laminin_G_3"/>
    <property type="match status" value="1"/>
</dbReference>
<evidence type="ECO:0000313" key="1">
    <source>
        <dbReference type="EMBL" id="ETR64767.1"/>
    </source>
</evidence>
<dbReference type="EMBL" id="ATBP01003671">
    <property type="protein sequence ID" value="ETR64767.1"/>
    <property type="molecule type" value="Genomic_DNA"/>
</dbReference>
<accession>A0A1V1NQB5</accession>
<name>A0A1V1NQB5_9BACT</name>
<reference evidence="2" key="1">
    <citation type="submission" date="2012-11" db="EMBL/GenBank/DDBJ databases">
        <authorList>
            <person name="Lucero-Rivera Y.E."/>
            <person name="Tovar-Ramirez D."/>
        </authorList>
    </citation>
    <scope>NUCLEOTIDE SEQUENCE [LARGE SCALE GENOMIC DNA]</scope>
    <source>
        <strain evidence="2">Araruama</strain>
    </source>
</reference>
<sequence length="173" mass="19515">TIEFWAKPANTNDFKTIIGQGVEQANKGLTIGFLNDHRFSFGFYDNSLITENAYNDDSWHHWACVYEKTDDHLFARKIYLDATLLTQDENTEFYTGTGGLCIGKTYWHTRYFNGLIDEVRIWSIARKINDIANTKDSPLNGNETGLLAYWNFDENAGTSLSGINGITGTVHGA</sequence>
<evidence type="ECO:0008006" key="3">
    <source>
        <dbReference type="Google" id="ProtNLM"/>
    </source>
</evidence>
<evidence type="ECO:0000313" key="2">
    <source>
        <dbReference type="Proteomes" id="UP000189670"/>
    </source>
</evidence>
<gene>
    <name evidence="1" type="ORF">OMM_15372</name>
</gene>
<dbReference type="AlphaFoldDB" id="A0A1V1NQB5"/>
<protein>
    <recommendedName>
        <fullName evidence="3">LamG-like jellyroll fold domain-containing protein</fullName>
    </recommendedName>
</protein>
<dbReference type="SUPFAM" id="SSF49899">
    <property type="entry name" value="Concanavalin A-like lectins/glucanases"/>
    <property type="match status" value="1"/>
</dbReference>
<comment type="caution">
    <text evidence="1">The sequence shown here is derived from an EMBL/GenBank/DDBJ whole genome shotgun (WGS) entry which is preliminary data.</text>
</comment>
<organism evidence="1 2">
    <name type="scientific">Candidatus Magnetoglobus multicellularis str. Araruama</name>
    <dbReference type="NCBI Taxonomy" id="890399"/>
    <lineage>
        <taxon>Bacteria</taxon>
        <taxon>Pseudomonadati</taxon>
        <taxon>Thermodesulfobacteriota</taxon>
        <taxon>Desulfobacteria</taxon>
        <taxon>Desulfobacterales</taxon>
        <taxon>Desulfobacteraceae</taxon>
        <taxon>Candidatus Magnetoglobus</taxon>
    </lineage>
</organism>